<dbReference type="GO" id="GO:0006364">
    <property type="term" value="P:rRNA processing"/>
    <property type="evidence" value="ECO:0007669"/>
    <property type="project" value="TreeGrafter"/>
</dbReference>
<dbReference type="InterPro" id="IPR000554">
    <property type="entry name" value="Ribosomal_eS7"/>
</dbReference>
<dbReference type="GO" id="GO:0003735">
    <property type="term" value="F:structural constituent of ribosome"/>
    <property type="evidence" value="ECO:0007669"/>
    <property type="project" value="InterPro"/>
</dbReference>
<dbReference type="Proteomes" id="UP000011087">
    <property type="component" value="Unassembled WGS sequence"/>
</dbReference>
<dbReference type="RefSeq" id="XP_005824153.1">
    <property type="nucleotide sequence ID" value="XM_005824096.1"/>
</dbReference>
<evidence type="ECO:0000313" key="7">
    <source>
        <dbReference type="Proteomes" id="UP000011087"/>
    </source>
</evidence>
<dbReference type="PaxDb" id="55529-EKX37173"/>
<dbReference type="GO" id="GO:0042274">
    <property type="term" value="P:ribosomal small subunit biogenesis"/>
    <property type="evidence" value="ECO:0007669"/>
    <property type="project" value="TreeGrafter"/>
</dbReference>
<reference evidence="5 7" key="1">
    <citation type="journal article" date="2012" name="Nature">
        <title>Algal genomes reveal evolutionary mosaicism and the fate of nucleomorphs.</title>
        <authorList>
            <consortium name="DOE Joint Genome Institute"/>
            <person name="Curtis B.A."/>
            <person name="Tanifuji G."/>
            <person name="Burki F."/>
            <person name="Gruber A."/>
            <person name="Irimia M."/>
            <person name="Maruyama S."/>
            <person name="Arias M.C."/>
            <person name="Ball S.G."/>
            <person name="Gile G.H."/>
            <person name="Hirakawa Y."/>
            <person name="Hopkins J.F."/>
            <person name="Kuo A."/>
            <person name="Rensing S.A."/>
            <person name="Schmutz J."/>
            <person name="Symeonidi A."/>
            <person name="Elias M."/>
            <person name="Eveleigh R.J."/>
            <person name="Herman E.K."/>
            <person name="Klute M.J."/>
            <person name="Nakayama T."/>
            <person name="Obornik M."/>
            <person name="Reyes-Prieto A."/>
            <person name="Armbrust E.V."/>
            <person name="Aves S.J."/>
            <person name="Beiko R.G."/>
            <person name="Coutinho P."/>
            <person name="Dacks J.B."/>
            <person name="Durnford D.G."/>
            <person name="Fast N.M."/>
            <person name="Green B.R."/>
            <person name="Grisdale C.J."/>
            <person name="Hempel F."/>
            <person name="Henrissat B."/>
            <person name="Hoppner M.P."/>
            <person name="Ishida K."/>
            <person name="Kim E."/>
            <person name="Koreny L."/>
            <person name="Kroth P.G."/>
            <person name="Liu Y."/>
            <person name="Malik S.B."/>
            <person name="Maier U.G."/>
            <person name="McRose D."/>
            <person name="Mock T."/>
            <person name="Neilson J.A."/>
            <person name="Onodera N.T."/>
            <person name="Poole A.M."/>
            <person name="Pritham E.J."/>
            <person name="Richards T.A."/>
            <person name="Rocap G."/>
            <person name="Roy S.W."/>
            <person name="Sarai C."/>
            <person name="Schaack S."/>
            <person name="Shirato S."/>
            <person name="Slamovits C.H."/>
            <person name="Spencer D.F."/>
            <person name="Suzuki S."/>
            <person name="Worden A.Z."/>
            <person name="Zauner S."/>
            <person name="Barry K."/>
            <person name="Bell C."/>
            <person name="Bharti A.K."/>
            <person name="Crow J.A."/>
            <person name="Grimwood J."/>
            <person name="Kramer R."/>
            <person name="Lindquist E."/>
            <person name="Lucas S."/>
            <person name="Salamov A."/>
            <person name="McFadden G.I."/>
            <person name="Lane C.E."/>
            <person name="Keeling P.J."/>
            <person name="Gray M.W."/>
            <person name="Grigoriev I.V."/>
            <person name="Archibald J.M."/>
        </authorList>
    </citation>
    <scope>NUCLEOTIDE SEQUENCE</scope>
    <source>
        <strain evidence="5 7">CCMP2712</strain>
    </source>
</reference>
<evidence type="ECO:0000256" key="1">
    <source>
        <dbReference type="ARBA" id="ARBA00007820"/>
    </source>
</evidence>
<dbReference type="HOGENOM" id="CLU_1043732_0_0_1"/>
<dbReference type="GO" id="GO:0030686">
    <property type="term" value="C:90S preribosome"/>
    <property type="evidence" value="ECO:0007669"/>
    <property type="project" value="TreeGrafter"/>
</dbReference>
<keyword evidence="7" id="KW-1185">Reference proteome</keyword>
<reference evidence="6" key="3">
    <citation type="submission" date="2015-06" db="UniProtKB">
        <authorList>
            <consortium name="EnsemblProtists"/>
        </authorList>
    </citation>
    <scope>IDENTIFICATION</scope>
</reference>
<proteinExistence type="inferred from homology"/>
<dbReference type="EMBL" id="JH993063">
    <property type="protein sequence ID" value="EKX37173.1"/>
    <property type="molecule type" value="Genomic_DNA"/>
</dbReference>
<feature type="signal peptide" evidence="4">
    <location>
        <begin position="1"/>
        <end position="20"/>
    </location>
</feature>
<evidence type="ECO:0000313" key="5">
    <source>
        <dbReference type="EMBL" id="EKX37173.1"/>
    </source>
</evidence>
<dbReference type="PANTHER" id="PTHR11278:SF0">
    <property type="entry name" value="SMALL RIBOSOMAL SUBUNIT PROTEIN ES7"/>
    <property type="match status" value="1"/>
</dbReference>
<gene>
    <name evidence="5" type="primary">RPS7e_2</name>
    <name evidence="5" type="ORF">GUITHDRAFT_78442</name>
</gene>
<evidence type="ECO:0000313" key="6">
    <source>
        <dbReference type="EnsemblProtists" id="EKX37173"/>
    </source>
</evidence>
<dbReference type="OrthoDB" id="1724687at2759"/>
<dbReference type="GO" id="GO:0022627">
    <property type="term" value="C:cytosolic small ribosomal subunit"/>
    <property type="evidence" value="ECO:0007669"/>
    <property type="project" value="TreeGrafter"/>
</dbReference>
<keyword evidence="2 5" id="KW-0689">Ribosomal protein</keyword>
<evidence type="ECO:0000256" key="2">
    <source>
        <dbReference type="ARBA" id="ARBA00022980"/>
    </source>
</evidence>
<keyword evidence="3" id="KW-0687">Ribonucleoprotein</keyword>
<evidence type="ECO:0000256" key="4">
    <source>
        <dbReference type="SAM" id="SignalP"/>
    </source>
</evidence>
<dbReference type="GO" id="GO:0006412">
    <property type="term" value="P:translation"/>
    <property type="evidence" value="ECO:0007669"/>
    <property type="project" value="InterPro"/>
</dbReference>
<dbReference type="STRING" id="905079.L1ILN0"/>
<keyword evidence="4" id="KW-0732">Signal</keyword>
<name>L1ILN0_GUITC</name>
<dbReference type="PANTHER" id="PTHR11278">
    <property type="entry name" value="40S RIBOSOMAL PROTEIN S7"/>
    <property type="match status" value="1"/>
</dbReference>
<organism evidence="5">
    <name type="scientific">Guillardia theta (strain CCMP2712)</name>
    <name type="common">Cryptophyte</name>
    <dbReference type="NCBI Taxonomy" id="905079"/>
    <lineage>
        <taxon>Eukaryota</taxon>
        <taxon>Cryptophyceae</taxon>
        <taxon>Pyrenomonadales</taxon>
        <taxon>Geminigeraceae</taxon>
        <taxon>Guillardia</taxon>
    </lineage>
</organism>
<dbReference type="GO" id="GO:0032040">
    <property type="term" value="C:small-subunit processome"/>
    <property type="evidence" value="ECO:0007669"/>
    <property type="project" value="TreeGrafter"/>
</dbReference>
<dbReference type="eggNOG" id="KOG3320">
    <property type="taxonomic scope" value="Eukaryota"/>
</dbReference>
<feature type="chain" id="PRO_5008770228" evidence="4">
    <location>
        <begin position="21"/>
        <end position="303"/>
    </location>
</feature>
<protein>
    <submittedName>
        <fullName evidence="5">Small subunit ribosomal protein S7e, PPC-targeted</fullName>
    </submittedName>
</protein>
<sequence>MKAFLTVATLLLAVFPCTSGGHAPSSPHLHMRLRGGMDQIRRPFCQNKQASDILLRDFKSRKKNPPTDVETLVVQKLFDLYQNDDNFKMIKYLHVMSVKEVPIKETSDRALLLTIPNIEMKDYRNFQISLCQILEAEFNCHIFLLQHRRILPREKPGKRLQKQKRPRSRTVQAVHEGYLEDLVWPHRVSAKYEIHDVGIEKPTHHFMLEINSKPDTESKLEVYKQVYSHLTGKTCVFEYLDYTEGTELQRQMCPNIWPCDASAFPSYREKLGNQMQEFSEIKPAPLFAETSNNERNAIEVNQE</sequence>
<dbReference type="SMR" id="L1ILN0"/>
<comment type="similarity">
    <text evidence="1">Belongs to the eukaryotic ribosomal protein eS7 family.</text>
</comment>
<reference evidence="7" key="2">
    <citation type="submission" date="2012-11" db="EMBL/GenBank/DDBJ databases">
        <authorList>
            <person name="Kuo A."/>
            <person name="Curtis B.A."/>
            <person name="Tanifuji G."/>
            <person name="Burki F."/>
            <person name="Gruber A."/>
            <person name="Irimia M."/>
            <person name="Maruyama S."/>
            <person name="Arias M.C."/>
            <person name="Ball S.G."/>
            <person name="Gile G.H."/>
            <person name="Hirakawa Y."/>
            <person name="Hopkins J.F."/>
            <person name="Rensing S.A."/>
            <person name="Schmutz J."/>
            <person name="Symeonidi A."/>
            <person name="Elias M."/>
            <person name="Eveleigh R.J."/>
            <person name="Herman E.K."/>
            <person name="Klute M.J."/>
            <person name="Nakayama T."/>
            <person name="Obornik M."/>
            <person name="Reyes-Prieto A."/>
            <person name="Armbrust E.V."/>
            <person name="Aves S.J."/>
            <person name="Beiko R.G."/>
            <person name="Coutinho P."/>
            <person name="Dacks J.B."/>
            <person name="Durnford D.G."/>
            <person name="Fast N.M."/>
            <person name="Green B.R."/>
            <person name="Grisdale C."/>
            <person name="Hempe F."/>
            <person name="Henrissat B."/>
            <person name="Hoppner M.P."/>
            <person name="Ishida K.-I."/>
            <person name="Kim E."/>
            <person name="Koreny L."/>
            <person name="Kroth P.G."/>
            <person name="Liu Y."/>
            <person name="Malik S.-B."/>
            <person name="Maier U.G."/>
            <person name="McRose D."/>
            <person name="Mock T."/>
            <person name="Neilson J.A."/>
            <person name="Onodera N.T."/>
            <person name="Poole A.M."/>
            <person name="Pritham E.J."/>
            <person name="Richards T.A."/>
            <person name="Rocap G."/>
            <person name="Roy S.W."/>
            <person name="Sarai C."/>
            <person name="Schaack S."/>
            <person name="Shirato S."/>
            <person name="Slamovits C.H."/>
            <person name="Spencer D.F."/>
            <person name="Suzuki S."/>
            <person name="Worden A.Z."/>
            <person name="Zauner S."/>
            <person name="Barry K."/>
            <person name="Bell C."/>
            <person name="Bharti A.K."/>
            <person name="Crow J.A."/>
            <person name="Grimwood J."/>
            <person name="Kramer R."/>
            <person name="Lindquist E."/>
            <person name="Lucas S."/>
            <person name="Salamov A."/>
            <person name="McFadden G.I."/>
            <person name="Lane C.E."/>
            <person name="Keeling P.J."/>
            <person name="Gray M.W."/>
            <person name="Grigoriev I.V."/>
            <person name="Archibald J.M."/>
        </authorList>
    </citation>
    <scope>NUCLEOTIDE SEQUENCE</scope>
    <source>
        <strain evidence="7">CCMP2712</strain>
    </source>
</reference>
<dbReference type="GeneID" id="17293864"/>
<evidence type="ECO:0000256" key="3">
    <source>
        <dbReference type="ARBA" id="ARBA00023274"/>
    </source>
</evidence>
<dbReference type="EnsemblProtists" id="EKX37173">
    <property type="protein sequence ID" value="EKX37173"/>
    <property type="gene ID" value="GUITHDRAFT_78442"/>
</dbReference>
<dbReference type="Pfam" id="PF01251">
    <property type="entry name" value="Ribosomal_S7e"/>
    <property type="match status" value="1"/>
</dbReference>
<accession>L1ILN0</accession>
<dbReference type="AlphaFoldDB" id="L1ILN0"/>